<dbReference type="Proteomes" id="UP001519460">
    <property type="component" value="Unassembled WGS sequence"/>
</dbReference>
<comment type="caution">
    <text evidence="1">The sequence shown here is derived from an EMBL/GenBank/DDBJ whole genome shotgun (WGS) entry which is preliminary data.</text>
</comment>
<organism evidence="1 2">
    <name type="scientific">Batillaria attramentaria</name>
    <dbReference type="NCBI Taxonomy" id="370345"/>
    <lineage>
        <taxon>Eukaryota</taxon>
        <taxon>Metazoa</taxon>
        <taxon>Spiralia</taxon>
        <taxon>Lophotrochozoa</taxon>
        <taxon>Mollusca</taxon>
        <taxon>Gastropoda</taxon>
        <taxon>Caenogastropoda</taxon>
        <taxon>Sorbeoconcha</taxon>
        <taxon>Cerithioidea</taxon>
        <taxon>Batillariidae</taxon>
        <taxon>Batillaria</taxon>
    </lineage>
</organism>
<keyword evidence="2" id="KW-1185">Reference proteome</keyword>
<name>A0ABD0KQK6_9CAEN</name>
<feature type="non-terminal residue" evidence="1">
    <location>
        <position position="1"/>
    </location>
</feature>
<dbReference type="EMBL" id="JACVVK020000143">
    <property type="protein sequence ID" value="KAK7489010.1"/>
    <property type="molecule type" value="Genomic_DNA"/>
</dbReference>
<gene>
    <name evidence="1" type="ORF">BaRGS_00019671</name>
</gene>
<proteinExistence type="predicted"/>
<evidence type="ECO:0000313" key="2">
    <source>
        <dbReference type="Proteomes" id="UP001519460"/>
    </source>
</evidence>
<reference evidence="1 2" key="1">
    <citation type="journal article" date="2023" name="Sci. Data">
        <title>Genome assembly of the Korean intertidal mud-creeper Batillaria attramentaria.</title>
        <authorList>
            <person name="Patra A.K."/>
            <person name="Ho P.T."/>
            <person name="Jun S."/>
            <person name="Lee S.J."/>
            <person name="Kim Y."/>
            <person name="Won Y.J."/>
        </authorList>
    </citation>
    <scope>NUCLEOTIDE SEQUENCE [LARGE SCALE GENOMIC DNA]</scope>
    <source>
        <strain evidence="1">Wonlab-2016</strain>
    </source>
</reference>
<dbReference type="AlphaFoldDB" id="A0ABD0KQK6"/>
<protein>
    <submittedName>
        <fullName evidence="1">Uncharacterized protein</fullName>
    </submittedName>
</protein>
<evidence type="ECO:0000313" key="1">
    <source>
        <dbReference type="EMBL" id="KAK7489010.1"/>
    </source>
</evidence>
<accession>A0ABD0KQK6</accession>
<sequence length="147" mass="16492">IVWIVLICGDPTIGRHLNASPRLPPDCRVVFTLLPRAIGYRLQAGHYRYWAALSTEPHIPTYISGALIGLVRCCEDDRPECAEKVRTMPESCGQHPLVCVKSLHNVFIVWQTWVTLNIDATRNLHSQHTCSVPRPLETPIRDTGSGE</sequence>